<organism evidence="2 4">
    <name type="scientific">Flavobacterium hibernum</name>
    <dbReference type="NCBI Taxonomy" id="37752"/>
    <lineage>
        <taxon>Bacteria</taxon>
        <taxon>Pseudomonadati</taxon>
        <taxon>Bacteroidota</taxon>
        <taxon>Flavobacteriia</taxon>
        <taxon>Flavobacteriales</taxon>
        <taxon>Flavobacteriaceae</taxon>
        <taxon>Flavobacterium</taxon>
    </lineage>
</organism>
<dbReference type="Proteomes" id="UP000198302">
    <property type="component" value="Unassembled WGS sequence"/>
</dbReference>
<proteinExistence type="predicted"/>
<dbReference type="Proteomes" id="UP000032061">
    <property type="component" value="Unassembled WGS sequence"/>
</dbReference>
<evidence type="ECO:0000313" key="4">
    <source>
        <dbReference type="Proteomes" id="UP000032061"/>
    </source>
</evidence>
<dbReference type="EMBL" id="JPRK01000007">
    <property type="protein sequence ID" value="KIO53265.1"/>
    <property type="molecule type" value="Genomic_DNA"/>
</dbReference>
<reference evidence="2 4" key="1">
    <citation type="submission" date="2015-01" db="EMBL/GenBank/DDBJ databases">
        <title>Genome of Flavobacterium hibernum DSM 12611.</title>
        <authorList>
            <person name="Stropko S.J."/>
            <person name="Pipes S.E."/>
            <person name="Newman J.D."/>
        </authorList>
    </citation>
    <scope>NUCLEOTIDE SEQUENCE [LARGE SCALE GENOMIC DNA]</scope>
    <source>
        <strain evidence="2 4">DSM 12611</strain>
    </source>
</reference>
<accession>A0A0D0ELY0</accession>
<keyword evidence="5" id="KW-1185">Reference proteome</keyword>
<keyword evidence="1" id="KW-0812">Transmembrane</keyword>
<feature type="transmembrane region" description="Helical" evidence="1">
    <location>
        <begin position="12"/>
        <end position="32"/>
    </location>
</feature>
<gene>
    <name evidence="3" type="ORF">B0A73_08725</name>
    <name evidence="2" type="ORF">IW18_08110</name>
</gene>
<feature type="transmembrane region" description="Helical" evidence="1">
    <location>
        <begin position="38"/>
        <end position="56"/>
    </location>
</feature>
<sequence>MITLKSRFKFLPILLVSILSFFPFLALYIYTITPGESVAFPLLVFIMIAYFWFALIRTRVHKVLIEKDNIIVKRYYGLGKSITYDFSKLDGFVVLVESGKLGDSESIFILEKGKRVACVCSCYLSNFNNLKLVLKENLTDLGGIKGHDNVCDFLKNT</sequence>
<dbReference type="RefSeq" id="WP_041517091.1">
    <property type="nucleotide sequence ID" value="NZ_JPRK01000007.1"/>
</dbReference>
<evidence type="ECO:0000313" key="3">
    <source>
        <dbReference type="EMBL" id="OXA87865.1"/>
    </source>
</evidence>
<keyword evidence="1" id="KW-0472">Membrane</keyword>
<dbReference type="EMBL" id="MUGX01000011">
    <property type="protein sequence ID" value="OXA87865.1"/>
    <property type="molecule type" value="Genomic_DNA"/>
</dbReference>
<protein>
    <submittedName>
        <fullName evidence="2">Uncharacterized protein</fullName>
    </submittedName>
</protein>
<name>A0A0D0ELY0_9FLAO</name>
<dbReference type="AlphaFoldDB" id="A0A0D0ELY0"/>
<evidence type="ECO:0000313" key="5">
    <source>
        <dbReference type="Proteomes" id="UP000198302"/>
    </source>
</evidence>
<comment type="caution">
    <text evidence="2">The sequence shown here is derived from an EMBL/GenBank/DDBJ whole genome shotgun (WGS) entry which is preliminary data.</text>
</comment>
<reference evidence="3 5" key="2">
    <citation type="submission" date="2016-11" db="EMBL/GenBank/DDBJ databases">
        <title>Whole genomes of Flavobacteriaceae.</title>
        <authorList>
            <person name="Stine C."/>
            <person name="Li C."/>
            <person name="Tadesse D."/>
        </authorList>
    </citation>
    <scope>NUCLEOTIDE SEQUENCE [LARGE SCALE GENOMIC DNA]</scope>
    <source>
        <strain evidence="3 5">ATCC 51468</strain>
    </source>
</reference>
<dbReference type="OrthoDB" id="1359943at2"/>
<dbReference type="STRING" id="37752.IW18_08110"/>
<evidence type="ECO:0000256" key="1">
    <source>
        <dbReference type="SAM" id="Phobius"/>
    </source>
</evidence>
<evidence type="ECO:0000313" key="2">
    <source>
        <dbReference type="EMBL" id="KIO53265.1"/>
    </source>
</evidence>
<keyword evidence="1" id="KW-1133">Transmembrane helix</keyword>